<evidence type="ECO:0000256" key="5">
    <source>
        <dbReference type="ARBA" id="ARBA00022898"/>
    </source>
</evidence>
<evidence type="ECO:0000256" key="1">
    <source>
        <dbReference type="ARBA" id="ARBA00001933"/>
    </source>
</evidence>
<proteinExistence type="inferred from homology"/>
<evidence type="ECO:0000256" key="4">
    <source>
        <dbReference type="ARBA" id="ARBA00022679"/>
    </source>
</evidence>
<comment type="cofactor">
    <cofactor evidence="1 6">
        <name>pyridoxal 5'-phosphate</name>
        <dbReference type="ChEBI" id="CHEBI:597326"/>
    </cofactor>
</comment>
<organism evidence="8 9">
    <name type="scientific">Cnuibacter physcomitrellae</name>
    <dbReference type="NCBI Taxonomy" id="1619308"/>
    <lineage>
        <taxon>Bacteria</taxon>
        <taxon>Bacillati</taxon>
        <taxon>Actinomycetota</taxon>
        <taxon>Actinomycetes</taxon>
        <taxon>Micrococcales</taxon>
        <taxon>Microbacteriaceae</taxon>
        <taxon>Cnuibacter</taxon>
    </lineage>
</organism>
<comment type="similarity">
    <text evidence="2">Belongs to the class-V pyridoxal-phosphate-dependent aminotransferase family.</text>
</comment>
<protein>
    <recommendedName>
        <fullName evidence="7">Aminotransferase class V domain-containing protein</fullName>
    </recommendedName>
</protein>
<dbReference type="Pfam" id="PF00266">
    <property type="entry name" value="Aminotran_5"/>
    <property type="match status" value="1"/>
</dbReference>
<dbReference type="PANTHER" id="PTHR21152:SF24">
    <property type="entry name" value="ALANINE--GLYOXYLATE AMINOTRANSFERASE 1"/>
    <property type="match status" value="1"/>
</dbReference>
<dbReference type="AlphaFoldDB" id="A0A1X9LGB2"/>
<dbReference type="Gene3D" id="3.90.1150.10">
    <property type="entry name" value="Aspartate Aminotransferase, domain 1"/>
    <property type="match status" value="1"/>
</dbReference>
<accession>A0A1X9LGB2</accession>
<feature type="domain" description="Aminotransferase class V" evidence="7">
    <location>
        <begin position="100"/>
        <end position="335"/>
    </location>
</feature>
<dbReference type="RefSeq" id="WP_085018039.1">
    <property type="nucleotide sequence ID" value="NZ_BMHD01000001.1"/>
</dbReference>
<dbReference type="Proteomes" id="UP000192775">
    <property type="component" value="Chromosome"/>
</dbReference>
<sequence>MRAPDFTLAAGPTMASGRTLDALGSQIVYHLDPVFLETFRRTTEKAAAFFRTTNDMLLLQGEGILALEGAGRSLVTPGMHVLNLVQGVYGKGMGSWLTAWGAVLHEIEVDYDDAVDPDAVDAYLAEHPEIELVTVVHSETPSGTISDCSRIGPIAHRHGALTLVDALSSIGGVPFEADEWQLDVCVSGGQKCLGGPVGATMVSVSPAAWERMLANPLAPRYSYVSLIDWKEGWLENGTFPFTPSVTDVVGLEAALDQMLEEGVDASIARHARSAAVTRAGVRAMGLSLWPRSEAISGNPITAVRVPEGIVHTQLSAHIRERYGVMLSTGQGAGNIIHIGHMGPTATGLYPIVGLTALGSGLRDLGVEVDLGAGIDAAMAEYGRTAG</sequence>
<keyword evidence="3" id="KW-0032">Aminotransferase</keyword>
<evidence type="ECO:0000256" key="2">
    <source>
        <dbReference type="ARBA" id="ARBA00009236"/>
    </source>
</evidence>
<evidence type="ECO:0000256" key="3">
    <source>
        <dbReference type="ARBA" id="ARBA00022576"/>
    </source>
</evidence>
<dbReference type="Gene3D" id="3.40.640.10">
    <property type="entry name" value="Type I PLP-dependent aspartate aminotransferase-like (Major domain)"/>
    <property type="match status" value="1"/>
</dbReference>
<keyword evidence="9" id="KW-1185">Reference proteome</keyword>
<keyword evidence="5 6" id="KW-0663">Pyridoxal phosphate</keyword>
<dbReference type="InterPro" id="IPR015422">
    <property type="entry name" value="PyrdxlP-dep_Trfase_small"/>
</dbReference>
<dbReference type="InterPro" id="IPR024169">
    <property type="entry name" value="SP_NH2Trfase/AEP_transaminase"/>
</dbReference>
<reference evidence="8 9" key="1">
    <citation type="submission" date="2017-04" db="EMBL/GenBank/DDBJ databases">
        <authorList>
            <person name="Afonso C.L."/>
            <person name="Miller P.J."/>
            <person name="Scott M.A."/>
            <person name="Spackman E."/>
            <person name="Goraichik I."/>
            <person name="Dimitrov K.M."/>
            <person name="Suarez D.L."/>
            <person name="Swayne D.E."/>
        </authorList>
    </citation>
    <scope>NUCLEOTIDE SEQUENCE [LARGE SCALE GENOMIC DNA]</scope>
    <source>
        <strain evidence="9">XA(T)</strain>
    </source>
</reference>
<gene>
    <name evidence="8" type="ORF">B5808_02185</name>
</gene>
<dbReference type="EMBL" id="CP020715">
    <property type="protein sequence ID" value="ARJ04167.1"/>
    <property type="molecule type" value="Genomic_DNA"/>
</dbReference>
<evidence type="ECO:0000256" key="6">
    <source>
        <dbReference type="PIRSR" id="PIRSR000524-50"/>
    </source>
</evidence>
<dbReference type="InterPro" id="IPR015421">
    <property type="entry name" value="PyrdxlP-dep_Trfase_major"/>
</dbReference>
<evidence type="ECO:0000259" key="7">
    <source>
        <dbReference type="Pfam" id="PF00266"/>
    </source>
</evidence>
<dbReference type="PANTHER" id="PTHR21152">
    <property type="entry name" value="AMINOTRANSFERASE CLASS V"/>
    <property type="match status" value="1"/>
</dbReference>
<name>A0A1X9LGB2_9MICO</name>
<dbReference type="GO" id="GO:0004760">
    <property type="term" value="F:L-serine-pyruvate transaminase activity"/>
    <property type="evidence" value="ECO:0007669"/>
    <property type="project" value="TreeGrafter"/>
</dbReference>
<dbReference type="STRING" id="1619308.B5808_02185"/>
<dbReference type="GO" id="GO:0019265">
    <property type="term" value="P:glycine biosynthetic process, by transamination of glyoxylate"/>
    <property type="evidence" value="ECO:0007669"/>
    <property type="project" value="TreeGrafter"/>
</dbReference>
<dbReference type="InterPro" id="IPR015424">
    <property type="entry name" value="PyrdxlP-dep_Trfase"/>
</dbReference>
<dbReference type="PIRSF" id="PIRSF000524">
    <property type="entry name" value="SPT"/>
    <property type="match status" value="1"/>
</dbReference>
<dbReference type="SUPFAM" id="SSF53383">
    <property type="entry name" value="PLP-dependent transferases"/>
    <property type="match status" value="1"/>
</dbReference>
<dbReference type="InterPro" id="IPR000192">
    <property type="entry name" value="Aminotrans_V_dom"/>
</dbReference>
<evidence type="ECO:0000313" key="9">
    <source>
        <dbReference type="Proteomes" id="UP000192775"/>
    </source>
</evidence>
<feature type="modified residue" description="N6-(pyridoxal phosphate)lysine" evidence="6">
    <location>
        <position position="191"/>
    </location>
</feature>
<dbReference type="GO" id="GO:0008453">
    <property type="term" value="F:alanine-glyoxylate transaminase activity"/>
    <property type="evidence" value="ECO:0007669"/>
    <property type="project" value="TreeGrafter"/>
</dbReference>
<keyword evidence="4" id="KW-0808">Transferase</keyword>
<evidence type="ECO:0000313" key="8">
    <source>
        <dbReference type="EMBL" id="ARJ04167.1"/>
    </source>
</evidence>
<dbReference type="KEGG" id="cphy:B5808_02185"/>